<evidence type="ECO:0000313" key="1">
    <source>
        <dbReference type="EMBL" id="KAF2625731.1"/>
    </source>
</evidence>
<comment type="caution">
    <text evidence="1">The sequence shown here is derived from an EMBL/GenBank/DDBJ whole genome shotgun (WGS) entry which is preliminary data.</text>
</comment>
<organism evidence="1 2">
    <name type="scientific">Macroventuria anomochaeta</name>
    <dbReference type="NCBI Taxonomy" id="301207"/>
    <lineage>
        <taxon>Eukaryota</taxon>
        <taxon>Fungi</taxon>
        <taxon>Dikarya</taxon>
        <taxon>Ascomycota</taxon>
        <taxon>Pezizomycotina</taxon>
        <taxon>Dothideomycetes</taxon>
        <taxon>Pleosporomycetidae</taxon>
        <taxon>Pleosporales</taxon>
        <taxon>Pleosporineae</taxon>
        <taxon>Didymellaceae</taxon>
        <taxon>Macroventuria</taxon>
    </lineage>
</organism>
<sequence length="278" mass="31352">MELLRDFATSSCLSQETYGTMQQSQSDLTIPLSTLQGFIHLHTEQTYILGRRVLHLQGNIHHQSSRCDCLSNHTSGVLPTHLWPRLLPEVDQSVINDISSIKLSLRYCTTPLRQAPESPLRKRYRAVVLFIFSAYPPLILADGAVKLLLGCGLRIRPAESRLQRAYQVLMEFQLLRSIAMCHGSGCSCLSNLTCHESDCHVTLALFTATHLYVLSVASPNTTSVQSVNSSHMRIVHASRHYVYDHNCGAVAGRSVLSHTITYDSRFQGFHHRIDWRRK</sequence>
<keyword evidence="2" id="KW-1185">Reference proteome</keyword>
<evidence type="ECO:0000313" key="2">
    <source>
        <dbReference type="Proteomes" id="UP000799754"/>
    </source>
</evidence>
<accession>A0ACB6RUK8</accession>
<gene>
    <name evidence="1" type="ORF">BU25DRAFT_109981</name>
</gene>
<name>A0ACB6RUK8_9PLEO</name>
<dbReference type="EMBL" id="MU006724">
    <property type="protein sequence ID" value="KAF2625731.1"/>
    <property type="molecule type" value="Genomic_DNA"/>
</dbReference>
<reference evidence="1" key="1">
    <citation type="journal article" date="2020" name="Stud. Mycol.">
        <title>101 Dothideomycetes genomes: a test case for predicting lifestyles and emergence of pathogens.</title>
        <authorList>
            <person name="Haridas S."/>
            <person name="Albert R."/>
            <person name="Binder M."/>
            <person name="Bloem J."/>
            <person name="Labutti K."/>
            <person name="Salamov A."/>
            <person name="Andreopoulos B."/>
            <person name="Baker S."/>
            <person name="Barry K."/>
            <person name="Bills G."/>
            <person name="Bluhm B."/>
            <person name="Cannon C."/>
            <person name="Castanera R."/>
            <person name="Culley D."/>
            <person name="Daum C."/>
            <person name="Ezra D."/>
            <person name="Gonzalez J."/>
            <person name="Henrissat B."/>
            <person name="Kuo A."/>
            <person name="Liang C."/>
            <person name="Lipzen A."/>
            <person name="Lutzoni F."/>
            <person name="Magnuson J."/>
            <person name="Mondo S."/>
            <person name="Nolan M."/>
            <person name="Ohm R."/>
            <person name="Pangilinan J."/>
            <person name="Park H.-J."/>
            <person name="Ramirez L."/>
            <person name="Alfaro M."/>
            <person name="Sun H."/>
            <person name="Tritt A."/>
            <person name="Yoshinaga Y."/>
            <person name="Zwiers L.-H."/>
            <person name="Turgeon B."/>
            <person name="Goodwin S."/>
            <person name="Spatafora J."/>
            <person name="Crous P."/>
            <person name="Grigoriev I."/>
        </authorList>
    </citation>
    <scope>NUCLEOTIDE SEQUENCE</scope>
    <source>
        <strain evidence="1">CBS 525.71</strain>
    </source>
</reference>
<proteinExistence type="predicted"/>
<protein>
    <submittedName>
        <fullName evidence="1">Uncharacterized protein</fullName>
    </submittedName>
</protein>
<dbReference type="Proteomes" id="UP000799754">
    <property type="component" value="Unassembled WGS sequence"/>
</dbReference>